<evidence type="ECO:0000313" key="4">
    <source>
        <dbReference type="Proteomes" id="UP000317572"/>
    </source>
</evidence>
<proteinExistence type="predicted"/>
<gene>
    <name evidence="3" type="ORF">EGO53_12210</name>
</gene>
<evidence type="ECO:0000313" key="3">
    <source>
        <dbReference type="EMBL" id="QDL32510.1"/>
    </source>
</evidence>
<feature type="domain" description="DUF1835" evidence="1">
    <location>
        <begin position="16"/>
        <end position="112"/>
    </location>
</feature>
<dbReference type="InterPro" id="IPR022123">
    <property type="entry name" value="DUF3658"/>
</dbReference>
<dbReference type="EMBL" id="CP033893">
    <property type="protein sequence ID" value="QDL32510.1"/>
    <property type="molecule type" value="Genomic_DNA"/>
</dbReference>
<protein>
    <submittedName>
        <fullName evidence="3">DUF1835 domain-containing protein</fullName>
    </submittedName>
</protein>
<dbReference type="Proteomes" id="UP000317572">
    <property type="component" value="Chromosome"/>
</dbReference>
<dbReference type="RefSeq" id="WP_142815387.1">
    <property type="nucleotide sequence ID" value="NZ_CP033893.1"/>
</dbReference>
<organism evidence="3 4">
    <name type="scientific">Serratia liquefaciens</name>
    <dbReference type="NCBI Taxonomy" id="614"/>
    <lineage>
        <taxon>Bacteria</taxon>
        <taxon>Pseudomonadati</taxon>
        <taxon>Pseudomonadota</taxon>
        <taxon>Gammaproteobacteria</taxon>
        <taxon>Enterobacterales</taxon>
        <taxon>Yersiniaceae</taxon>
        <taxon>Serratia</taxon>
    </lineage>
</organism>
<evidence type="ECO:0000259" key="1">
    <source>
        <dbReference type="Pfam" id="PF08874"/>
    </source>
</evidence>
<dbReference type="Pfam" id="PF12395">
    <property type="entry name" value="DUF3658"/>
    <property type="match status" value="1"/>
</dbReference>
<dbReference type="AlphaFoldDB" id="A0A515CWM4"/>
<dbReference type="InterPro" id="IPR014973">
    <property type="entry name" value="DUF1835"/>
</dbReference>
<feature type="domain" description="DUF3658" evidence="2">
    <location>
        <begin position="141"/>
        <end position="239"/>
    </location>
</feature>
<name>A0A515CWM4_SERLI</name>
<accession>A0A515CWM4</accession>
<sequence>MKDVHIALSGGCVRLAYPGENVLDFADSLSFGPLYGLGDDQALQTRCRWLRDLHQSVHAPEWDTSEALPLAMTTLKTQLAAVTGQVTLWAGANPDEQLMLRALLPLLGERRVFVVNVTEHTGRVATNWCPAEMLEPLWILRRELSPKDKARLIADWHRLLAENSLVRIFAENRVQGQALDFHDRPLLDACPNDYTQGSRVVGDAMVNSPYPVGDTFLNFRLYALIEQGVVQAQNAGLNMNRIQVKQA</sequence>
<dbReference type="Pfam" id="PF08874">
    <property type="entry name" value="DUF1835"/>
    <property type="match status" value="1"/>
</dbReference>
<dbReference type="STRING" id="614.XJ20_13470"/>
<reference evidence="3 4" key="1">
    <citation type="submission" date="2018-11" db="EMBL/GenBank/DDBJ databases">
        <title>The first complete genome of Serratia liquefaciens isolated from metalophyte plant revel distinctness adaptive mechanisms in an extreme habitat.</title>
        <authorList>
            <person name="Caneschi W.L."/>
            <person name="Sanchez A.B."/>
            <person name="Felestrino E.B."/>
            <person name="Assis R.A.B."/>
            <person name="Lemes C.G.C."/>
            <person name="Cordeiro I.F."/>
            <person name="Fonseca N.P."/>
            <person name="Villa M."/>
            <person name="Vieira I.T."/>
            <person name="Moraes L.A."/>
            <person name="Kamino L.H.Y."/>
            <person name="do Carmo F."/>
            <person name="Garcia C.M."/>
            <person name="Almeida N.F."/>
            <person name="Silva R.S."/>
            <person name="Ferro J.A."/>
            <person name="Ferro M.I.T."/>
            <person name="Varani A.M."/>
            <person name="Ferreira R.M."/>
            <person name="dos Santos V.L."/>
            <person name="Silva U.C."/>
            <person name="Setubal J.C."/>
            <person name="Moreira L.M."/>
        </authorList>
    </citation>
    <scope>NUCLEOTIDE SEQUENCE [LARGE SCALE GENOMIC DNA]</scope>
    <source>
        <strain evidence="3 4">FG3</strain>
    </source>
</reference>
<evidence type="ECO:0000259" key="2">
    <source>
        <dbReference type="Pfam" id="PF12395"/>
    </source>
</evidence>